<accession>X0V8E5</accession>
<comment type="caution">
    <text evidence="1">The sequence shown here is derived from an EMBL/GenBank/DDBJ whole genome shotgun (WGS) entry which is preliminary data.</text>
</comment>
<feature type="non-terminal residue" evidence="1">
    <location>
        <position position="1"/>
    </location>
</feature>
<evidence type="ECO:0000313" key="1">
    <source>
        <dbReference type="EMBL" id="GAG08758.1"/>
    </source>
</evidence>
<name>X0V8E5_9ZZZZ</name>
<organism evidence="1">
    <name type="scientific">marine sediment metagenome</name>
    <dbReference type="NCBI Taxonomy" id="412755"/>
    <lineage>
        <taxon>unclassified sequences</taxon>
        <taxon>metagenomes</taxon>
        <taxon>ecological metagenomes</taxon>
    </lineage>
</organism>
<protein>
    <submittedName>
        <fullName evidence="1">Uncharacterized protein</fullName>
    </submittedName>
</protein>
<gene>
    <name evidence="1" type="ORF">S01H1_42690</name>
</gene>
<dbReference type="EMBL" id="BARS01027158">
    <property type="protein sequence ID" value="GAG08758.1"/>
    <property type="molecule type" value="Genomic_DNA"/>
</dbReference>
<sequence>AILADTAVDLGSQGVGGEVVAVSPGMESVEIEGYSVVLVHVAVTAVDQGVGSGAGGIIAAESDKYLVLVICDRDPGCCPGGLAGKGF</sequence>
<dbReference type="AlphaFoldDB" id="X0V8E5"/>
<reference evidence="1" key="1">
    <citation type="journal article" date="2014" name="Front. Microbiol.">
        <title>High frequency of phylogenetically diverse reductive dehalogenase-homologous genes in deep subseafloor sedimentary metagenomes.</title>
        <authorList>
            <person name="Kawai M."/>
            <person name="Futagami T."/>
            <person name="Toyoda A."/>
            <person name="Takaki Y."/>
            <person name="Nishi S."/>
            <person name="Hori S."/>
            <person name="Arai W."/>
            <person name="Tsubouchi T."/>
            <person name="Morono Y."/>
            <person name="Uchiyama I."/>
            <person name="Ito T."/>
            <person name="Fujiyama A."/>
            <person name="Inagaki F."/>
            <person name="Takami H."/>
        </authorList>
    </citation>
    <scope>NUCLEOTIDE SEQUENCE</scope>
    <source>
        <strain evidence="1">Expedition CK06-06</strain>
    </source>
</reference>
<proteinExistence type="predicted"/>